<dbReference type="EMBL" id="BKAU01000007">
    <property type="protein sequence ID" value="GEP98677.1"/>
    <property type="molecule type" value="Genomic_DNA"/>
</dbReference>
<sequence length="764" mass="85489">MKQLFLLLAALTGIIHPLASQDLPAQAQPGFDVERSGIAHGKIDTILYASGTVGTTRKALLYTPPGYSPGKRYPVLYLLHGIGGDEKEWLNGQPQAILDNLYAEGKIEPMIVVMPNGRAMRDDRATGNIFDSIKVQAFARFEQDLLNDLIPFVEQHYPVYGDREHRAIAGLSMGGGQSLNFGLGNLNKFAWVGAFSAAPNTKRPEQLVPDPEAAKKQLKLLWISCGDKDNLISFSKRTHDYLEEKKVPHIYYIEPGGHDFKVWKNGLFMFSQLLFRNDGGTFTNPVIPADFPDPDVIRVGDTYYMVSTTMFIFPGVTLLQSKDLVNWEYCANAVQRFDFSKCYDLDGCHRYAHGQWATSLKYHNGKFYLLFITLDEGGFLCSASKPEGPWEIRKLPKGFYDPGLFFDEDGRIYVAHGYGKISITELDENFAPRGKDSLVFTGNIRGGLEGMHVYRINGYYYLYGTYGGRDGIQVALRSKNIYGPYEQKVVIQDTTEGVNFGIHQGALIQTQTGEWWTILFVDSGPFGRFPSLQPVTWVDGWPMVGVDGKAVVKYKKPDVGNVYPEKTLPTSDEFGEKKLGMQWGWNHNPDPSAWSLQKRPGYLRLTTAKVVTNLREARNSLTQRPFASYDQRIPTVAATKMETGKMKDGDVAGLAVFQDPYAYIGVKQTGGSKFITMVNNGETIDSVRMTGEVAYLRATASNSTDKASFEYSFDNQEFHPLGNALAMKFNLRIFTGNKFCLFNYATKSVGGVVDVDWFRVSEPK</sequence>
<dbReference type="SUPFAM" id="SSF49899">
    <property type="entry name" value="Concanavalin A-like lectins/glucanases"/>
    <property type="match status" value="1"/>
</dbReference>
<dbReference type="Proteomes" id="UP000321436">
    <property type="component" value="Unassembled WGS sequence"/>
</dbReference>
<organism evidence="7 8">
    <name type="scientific">Chitinophaga cymbidii</name>
    <dbReference type="NCBI Taxonomy" id="1096750"/>
    <lineage>
        <taxon>Bacteria</taxon>
        <taxon>Pseudomonadati</taxon>
        <taxon>Bacteroidota</taxon>
        <taxon>Chitinophagia</taxon>
        <taxon>Chitinophagales</taxon>
        <taxon>Chitinophagaceae</taxon>
        <taxon>Chitinophaga</taxon>
    </lineage>
</organism>
<dbReference type="SUPFAM" id="SSF75005">
    <property type="entry name" value="Arabinanase/levansucrase/invertase"/>
    <property type="match status" value="1"/>
</dbReference>
<dbReference type="InterPro" id="IPR051795">
    <property type="entry name" value="Glycosyl_Hydrlase_43"/>
</dbReference>
<evidence type="ECO:0000256" key="3">
    <source>
        <dbReference type="ARBA" id="ARBA00023295"/>
    </source>
</evidence>
<comment type="similarity">
    <text evidence="1">Belongs to the glycosyl hydrolase 43 family.</text>
</comment>
<feature type="active site" description="Proton acceptor" evidence="4">
    <location>
        <position position="293"/>
    </location>
</feature>
<reference evidence="7 8" key="1">
    <citation type="submission" date="2019-07" db="EMBL/GenBank/DDBJ databases">
        <title>Whole genome shotgun sequence of Chitinophaga cymbidii NBRC 109752.</title>
        <authorList>
            <person name="Hosoyama A."/>
            <person name="Uohara A."/>
            <person name="Ohji S."/>
            <person name="Ichikawa N."/>
        </authorList>
    </citation>
    <scope>NUCLEOTIDE SEQUENCE [LARGE SCALE GENOMIC DNA]</scope>
    <source>
        <strain evidence="7 8">NBRC 109752</strain>
    </source>
</reference>
<proteinExistence type="inferred from homology"/>
<dbReference type="Gene3D" id="2.60.120.200">
    <property type="match status" value="1"/>
</dbReference>
<dbReference type="SUPFAM" id="SSF53474">
    <property type="entry name" value="alpha/beta-Hydrolases"/>
    <property type="match status" value="1"/>
</dbReference>
<gene>
    <name evidence="7" type="ORF">CCY01nite_49370</name>
</gene>
<evidence type="ECO:0000259" key="6">
    <source>
        <dbReference type="Pfam" id="PF17851"/>
    </source>
</evidence>
<comment type="caution">
    <text evidence="7">The sequence shown here is derived from an EMBL/GenBank/DDBJ whole genome shotgun (WGS) entry which is preliminary data.</text>
</comment>
<evidence type="ECO:0000256" key="1">
    <source>
        <dbReference type="ARBA" id="ARBA00009865"/>
    </source>
</evidence>
<dbReference type="PANTHER" id="PTHR42812:SF12">
    <property type="entry name" value="BETA-XYLOSIDASE-RELATED"/>
    <property type="match status" value="1"/>
</dbReference>
<protein>
    <recommendedName>
        <fullName evidence="6">Beta-xylosidase C-terminal Concanavalin A-like domain-containing protein</fullName>
    </recommendedName>
</protein>
<dbReference type="InterPro" id="IPR000801">
    <property type="entry name" value="Esterase-like"/>
</dbReference>
<dbReference type="GO" id="GO:0005975">
    <property type="term" value="P:carbohydrate metabolic process"/>
    <property type="evidence" value="ECO:0007669"/>
    <property type="project" value="InterPro"/>
</dbReference>
<evidence type="ECO:0000313" key="7">
    <source>
        <dbReference type="EMBL" id="GEP98677.1"/>
    </source>
</evidence>
<dbReference type="Pfam" id="PF04616">
    <property type="entry name" value="Glyco_hydro_43"/>
    <property type="match status" value="1"/>
</dbReference>
<keyword evidence="2" id="KW-0378">Hydrolase</keyword>
<dbReference type="InterPro" id="IPR029058">
    <property type="entry name" value="AB_hydrolase_fold"/>
</dbReference>
<dbReference type="PANTHER" id="PTHR42812">
    <property type="entry name" value="BETA-XYLOSIDASE"/>
    <property type="match status" value="1"/>
</dbReference>
<evidence type="ECO:0000256" key="2">
    <source>
        <dbReference type="ARBA" id="ARBA00022801"/>
    </source>
</evidence>
<feature type="active site" description="Proton donor" evidence="4">
    <location>
        <position position="449"/>
    </location>
</feature>
<dbReference type="Gene3D" id="3.40.50.1820">
    <property type="entry name" value="alpha/beta hydrolase"/>
    <property type="match status" value="1"/>
</dbReference>
<dbReference type="InterPro" id="IPR013320">
    <property type="entry name" value="ConA-like_dom_sf"/>
</dbReference>
<evidence type="ECO:0000256" key="5">
    <source>
        <dbReference type="PIRSR" id="PIRSR606710-2"/>
    </source>
</evidence>
<name>A0A512RSK6_9BACT</name>
<dbReference type="InterPro" id="IPR006710">
    <property type="entry name" value="Glyco_hydro_43"/>
</dbReference>
<evidence type="ECO:0000313" key="8">
    <source>
        <dbReference type="Proteomes" id="UP000321436"/>
    </source>
</evidence>
<feature type="site" description="Important for catalytic activity, responsible for pKa modulation of the active site Glu and correct orientation of both the proton donor and substrate" evidence="5">
    <location>
        <position position="401"/>
    </location>
</feature>
<keyword evidence="8" id="KW-1185">Reference proteome</keyword>
<dbReference type="Pfam" id="PF17851">
    <property type="entry name" value="GH43_C2"/>
    <property type="match status" value="1"/>
</dbReference>
<dbReference type="RefSeq" id="WP_186831254.1">
    <property type="nucleotide sequence ID" value="NZ_BKAU01000007.1"/>
</dbReference>
<keyword evidence="3" id="KW-0326">Glycosidase</keyword>
<dbReference type="Gene3D" id="2.115.10.20">
    <property type="entry name" value="Glycosyl hydrolase domain, family 43"/>
    <property type="match status" value="1"/>
</dbReference>
<dbReference type="AlphaFoldDB" id="A0A512RSK6"/>
<dbReference type="InterPro" id="IPR041542">
    <property type="entry name" value="GH43_C2"/>
</dbReference>
<dbReference type="Pfam" id="PF00756">
    <property type="entry name" value="Esterase"/>
    <property type="match status" value="1"/>
</dbReference>
<evidence type="ECO:0000256" key="4">
    <source>
        <dbReference type="PIRSR" id="PIRSR606710-1"/>
    </source>
</evidence>
<feature type="domain" description="Beta-xylosidase C-terminal Concanavalin A-like" evidence="6">
    <location>
        <begin position="571"/>
        <end position="760"/>
    </location>
</feature>
<accession>A0A512RSK6</accession>
<dbReference type="CDD" id="cd09001">
    <property type="entry name" value="GH43_FsAxh1-like"/>
    <property type="match status" value="1"/>
</dbReference>
<dbReference type="GO" id="GO:0004553">
    <property type="term" value="F:hydrolase activity, hydrolyzing O-glycosyl compounds"/>
    <property type="evidence" value="ECO:0007669"/>
    <property type="project" value="InterPro"/>
</dbReference>
<dbReference type="InterPro" id="IPR023296">
    <property type="entry name" value="Glyco_hydro_beta-prop_sf"/>
</dbReference>